<evidence type="ECO:0000256" key="14">
    <source>
        <dbReference type="ARBA" id="ARBA00023128"/>
    </source>
</evidence>
<dbReference type="GO" id="GO:0005759">
    <property type="term" value="C:mitochondrial matrix"/>
    <property type="evidence" value="ECO:0007669"/>
    <property type="project" value="UniProtKB-SubCell"/>
</dbReference>
<evidence type="ECO:0000256" key="17">
    <source>
        <dbReference type="PIRNR" id="PIRNR038895"/>
    </source>
</evidence>
<evidence type="ECO:0000256" key="5">
    <source>
        <dbReference type="ARBA" id="ARBA00008276"/>
    </source>
</evidence>
<dbReference type="GO" id="GO:0005743">
    <property type="term" value="C:mitochondrial inner membrane"/>
    <property type="evidence" value="ECO:0007669"/>
    <property type="project" value="UniProtKB-SubCell"/>
</dbReference>
<evidence type="ECO:0000256" key="1">
    <source>
        <dbReference type="ARBA" id="ARBA00004273"/>
    </source>
</evidence>
<dbReference type="GO" id="GO:0004326">
    <property type="term" value="F:tetrahydrofolylpolyglutamate synthase activity"/>
    <property type="evidence" value="ECO:0007669"/>
    <property type="project" value="UniProtKB-EC"/>
</dbReference>
<keyword evidence="8 17" id="KW-0436">Ligase</keyword>
<evidence type="ECO:0000256" key="15">
    <source>
        <dbReference type="ARBA" id="ARBA00023136"/>
    </source>
</evidence>
<evidence type="ECO:0000256" key="20">
    <source>
        <dbReference type="SAM" id="Coils"/>
    </source>
</evidence>
<dbReference type="InterPro" id="IPR023600">
    <property type="entry name" value="Folylpolyglutamate_synth_euk"/>
</dbReference>
<organism evidence="21 22">
    <name type="scientific">Cryptotermes secundus</name>
    <dbReference type="NCBI Taxonomy" id="105785"/>
    <lineage>
        <taxon>Eukaryota</taxon>
        <taxon>Metazoa</taxon>
        <taxon>Ecdysozoa</taxon>
        <taxon>Arthropoda</taxon>
        <taxon>Hexapoda</taxon>
        <taxon>Insecta</taxon>
        <taxon>Pterygota</taxon>
        <taxon>Neoptera</taxon>
        <taxon>Polyneoptera</taxon>
        <taxon>Dictyoptera</taxon>
        <taxon>Blattodea</taxon>
        <taxon>Blattoidea</taxon>
        <taxon>Termitoidae</taxon>
        <taxon>Kalotermitidae</taxon>
        <taxon>Cryptotermitinae</taxon>
        <taxon>Cryptotermes</taxon>
    </lineage>
</organism>
<comment type="pathway">
    <text evidence="4 17">Cofactor biosynthesis; tetrahydrofolylpolyglutamate biosynthesis.</text>
</comment>
<comment type="cofactor">
    <cofactor evidence="17">
        <name>a monovalent cation</name>
        <dbReference type="ChEBI" id="CHEBI:60242"/>
    </cofactor>
    <text evidence="17">A monovalent cation.</text>
</comment>
<dbReference type="PROSITE" id="PS01011">
    <property type="entry name" value="FOLYLPOLYGLU_SYNT_1"/>
    <property type="match status" value="1"/>
</dbReference>
<evidence type="ECO:0000256" key="13">
    <source>
        <dbReference type="ARBA" id="ARBA00022842"/>
    </source>
</evidence>
<comment type="caution">
    <text evidence="21">The sequence shown here is derived from an EMBL/GenBank/DDBJ whole genome shotgun (WGS) entry which is preliminary data.</text>
</comment>
<dbReference type="InterPro" id="IPR018109">
    <property type="entry name" value="Folylpolyglutamate_synth_CS"/>
</dbReference>
<dbReference type="InterPro" id="IPR036615">
    <property type="entry name" value="Mur_ligase_C_dom_sf"/>
</dbReference>
<keyword evidence="12 18" id="KW-0067">ATP-binding</keyword>
<gene>
    <name evidence="21" type="ORF">B7P43_G15532</name>
</gene>
<keyword evidence="7 17" id="KW-0554">One-carbon metabolism</keyword>
<reference evidence="21 22" key="1">
    <citation type="submission" date="2017-12" db="EMBL/GenBank/DDBJ databases">
        <title>Hemimetabolous genomes reveal molecular basis of termite eusociality.</title>
        <authorList>
            <person name="Harrison M.C."/>
            <person name="Jongepier E."/>
            <person name="Robertson H.M."/>
            <person name="Arning N."/>
            <person name="Bitard-Feildel T."/>
            <person name="Chao H."/>
            <person name="Childers C.P."/>
            <person name="Dinh H."/>
            <person name="Doddapaneni H."/>
            <person name="Dugan S."/>
            <person name="Gowin J."/>
            <person name="Greiner C."/>
            <person name="Han Y."/>
            <person name="Hu H."/>
            <person name="Hughes D.S.T."/>
            <person name="Huylmans A.-K."/>
            <person name="Kemena C."/>
            <person name="Kremer L.P.M."/>
            <person name="Lee S.L."/>
            <person name="Lopez-Ezquerra A."/>
            <person name="Mallet L."/>
            <person name="Monroy-Kuhn J.M."/>
            <person name="Moser A."/>
            <person name="Murali S.C."/>
            <person name="Muzny D.M."/>
            <person name="Otani S."/>
            <person name="Piulachs M.-D."/>
            <person name="Poelchau M."/>
            <person name="Qu J."/>
            <person name="Schaub F."/>
            <person name="Wada-Katsumata A."/>
            <person name="Worley K.C."/>
            <person name="Xie Q."/>
            <person name="Ylla G."/>
            <person name="Poulsen M."/>
            <person name="Gibbs R.A."/>
            <person name="Schal C."/>
            <person name="Richards S."/>
            <person name="Belles X."/>
            <person name="Korb J."/>
            <person name="Bornberg-Bauer E."/>
        </authorList>
    </citation>
    <scope>NUCLEOTIDE SEQUENCE [LARGE SCALE GENOMIC DNA]</scope>
    <source>
        <tissue evidence="21">Whole body</tissue>
    </source>
</reference>
<dbReference type="GO" id="GO:0046872">
    <property type="term" value="F:metal ion binding"/>
    <property type="evidence" value="ECO:0007669"/>
    <property type="project" value="UniProtKB-KW"/>
</dbReference>
<feature type="binding site" evidence="18">
    <location>
        <position position="376"/>
    </location>
    <ligand>
        <name>ATP</name>
        <dbReference type="ChEBI" id="CHEBI:30616"/>
    </ligand>
</feature>
<accession>A0A2J7RM51</accession>
<dbReference type="GO" id="GO:0005829">
    <property type="term" value="C:cytosol"/>
    <property type="evidence" value="ECO:0007669"/>
    <property type="project" value="TreeGrafter"/>
</dbReference>
<feature type="coiled-coil region" evidence="20">
    <location>
        <begin position="35"/>
        <end position="62"/>
    </location>
</feature>
<keyword evidence="11" id="KW-0999">Mitochondrion inner membrane</keyword>
<keyword evidence="13 19" id="KW-0460">Magnesium</keyword>
<keyword evidence="14" id="KW-0496">Mitochondrion</keyword>
<dbReference type="PROSITE" id="PS01012">
    <property type="entry name" value="FOLYLPOLYGLU_SYNT_2"/>
    <property type="match status" value="1"/>
</dbReference>
<evidence type="ECO:0000313" key="21">
    <source>
        <dbReference type="EMBL" id="PNF41912.1"/>
    </source>
</evidence>
<dbReference type="Proteomes" id="UP000235965">
    <property type="component" value="Unassembled WGS sequence"/>
</dbReference>
<dbReference type="EMBL" id="NEVH01002577">
    <property type="protein sequence ID" value="PNF41912.1"/>
    <property type="molecule type" value="Genomic_DNA"/>
</dbReference>
<feature type="binding site" evidence="19">
    <location>
        <position position="124"/>
    </location>
    <ligand>
        <name>Mg(2+)</name>
        <dbReference type="ChEBI" id="CHEBI:18420"/>
        <label>1</label>
    </ligand>
</feature>
<evidence type="ECO:0000256" key="12">
    <source>
        <dbReference type="ARBA" id="ARBA00022840"/>
    </source>
</evidence>
<sequence>MYGLLSSSKNCRKFIVTAFKSVNLFHHTAPDINEYEEAMKALNSLQTNRALLEELKKEARTSHVTNIKKLQQTVTFLERSGVSLEKLDELSVIHVSGTKGKGSTCAFCESILRHHGYKTGFYSSPHLVAVRERIRINGQPLSQQEFSRYFWKVYNSLIELRKTENDMPPYFRFLTVMAFNVFLSEKVDVAIVEVGIGGEYDCTNILRQVSTVGITSLGIDHTSLLGSTIEDIAWQKAGIMKPGSIAFTADQQPAAALEVLRQRASEKKSTLLIAPPLESYDWSSFTTQLGTVAKVQLVNASLAIQLANAWLWQHGSGGHPPADVALRREQSRVSEEQVPVSPVFQVSFNMASGLKFCTWPGRNQIISEGLVHYFLDGAHTSESLWLSIDWFIQNSHAISKKNTPYRVLIFNCTGDRDPKALLLPLLDCDFQLVIFCPNTVTTSVDSSSDQANYKINMIQQLENCRRIQEVWYELQEENVKNKTRFFNVLHPIYIRNNVPKNLLDSCNSVKSKAEVKLFPCVSETLAYLKKKNEDESCEFHIYITGSLHLIGCVLSVLDPDLTLATSQLSEGIGVSATNGTNMVESYSS</sequence>
<evidence type="ECO:0000256" key="8">
    <source>
        <dbReference type="ARBA" id="ARBA00022598"/>
    </source>
</evidence>
<dbReference type="InterPro" id="IPR001645">
    <property type="entry name" value="Folylpolyglutamate_synth"/>
</dbReference>
<evidence type="ECO:0000256" key="6">
    <source>
        <dbReference type="ARBA" id="ARBA00022490"/>
    </source>
</evidence>
<dbReference type="Gene3D" id="3.90.190.20">
    <property type="entry name" value="Mur ligase, C-terminal domain"/>
    <property type="match status" value="1"/>
</dbReference>
<dbReference type="InterPro" id="IPR036565">
    <property type="entry name" value="Mur-like_cat_sf"/>
</dbReference>
<dbReference type="SUPFAM" id="SSF53623">
    <property type="entry name" value="MurD-like peptide ligases, catalytic domain"/>
    <property type="match status" value="1"/>
</dbReference>
<dbReference type="Gene3D" id="3.40.1190.10">
    <property type="entry name" value="Mur-like, catalytic domain"/>
    <property type="match status" value="1"/>
</dbReference>
<evidence type="ECO:0000256" key="7">
    <source>
        <dbReference type="ARBA" id="ARBA00022563"/>
    </source>
</evidence>
<dbReference type="PIRSF" id="PIRSF038895">
    <property type="entry name" value="FPGS"/>
    <property type="match status" value="1"/>
</dbReference>
<dbReference type="PANTHER" id="PTHR11136:SF5">
    <property type="entry name" value="FOLYLPOLYGLUTAMATE SYNTHASE, MITOCHONDRIAL"/>
    <property type="match status" value="1"/>
</dbReference>
<feature type="binding site" evidence="18">
    <location>
        <position position="362"/>
    </location>
    <ligand>
        <name>ATP</name>
        <dbReference type="ChEBI" id="CHEBI:30616"/>
    </ligand>
</feature>
<comment type="catalytic activity">
    <reaction evidence="16 17">
        <text>(6S)-5,6,7,8-tetrahydrofolyl-(gamma-L-Glu)(n) + L-glutamate + ATP = (6S)-5,6,7,8-tetrahydrofolyl-(gamma-L-Glu)(n+1) + ADP + phosphate + H(+)</text>
        <dbReference type="Rhea" id="RHEA:10580"/>
        <dbReference type="Rhea" id="RHEA-COMP:14738"/>
        <dbReference type="Rhea" id="RHEA-COMP:14740"/>
        <dbReference type="ChEBI" id="CHEBI:15378"/>
        <dbReference type="ChEBI" id="CHEBI:29985"/>
        <dbReference type="ChEBI" id="CHEBI:30616"/>
        <dbReference type="ChEBI" id="CHEBI:43474"/>
        <dbReference type="ChEBI" id="CHEBI:141005"/>
        <dbReference type="ChEBI" id="CHEBI:456216"/>
        <dbReference type="EC" id="6.3.2.17"/>
    </reaction>
</comment>
<keyword evidence="6" id="KW-0963">Cytoplasm</keyword>
<evidence type="ECO:0000256" key="2">
    <source>
        <dbReference type="ARBA" id="ARBA00004305"/>
    </source>
</evidence>
<evidence type="ECO:0000256" key="16">
    <source>
        <dbReference type="ARBA" id="ARBA00047493"/>
    </source>
</evidence>
<evidence type="ECO:0000256" key="9">
    <source>
        <dbReference type="ARBA" id="ARBA00022723"/>
    </source>
</evidence>
<dbReference type="STRING" id="105785.A0A2J7RM51"/>
<dbReference type="NCBIfam" id="TIGR01499">
    <property type="entry name" value="folC"/>
    <property type="match status" value="1"/>
</dbReference>
<feature type="binding site" evidence="19">
    <location>
        <position position="221"/>
    </location>
    <ligand>
        <name>Mg(2+)</name>
        <dbReference type="ChEBI" id="CHEBI:18420"/>
        <label>1</label>
    </ligand>
</feature>
<dbReference type="OrthoDB" id="5212574at2759"/>
<evidence type="ECO:0000256" key="3">
    <source>
        <dbReference type="ARBA" id="ARBA00004496"/>
    </source>
</evidence>
<dbReference type="SUPFAM" id="SSF53244">
    <property type="entry name" value="MurD-like peptide ligases, peptide-binding domain"/>
    <property type="match status" value="1"/>
</dbReference>
<keyword evidence="9 19" id="KW-0479">Metal-binding</keyword>
<evidence type="ECO:0000256" key="10">
    <source>
        <dbReference type="ARBA" id="ARBA00022741"/>
    </source>
</evidence>
<dbReference type="UniPathway" id="UPA00850"/>
<comment type="function">
    <text evidence="17">Catalyzes conversion of folates to polyglutamate derivatives allowing concentration of folate compounds in the cell and the intracellular retention of these cofactors, which are important substrates for most of the folate-dependent enzymes that are involved in one-carbon transfer reactions involved in purine, pyrimidine and amino acid synthesis.</text>
</comment>
<dbReference type="InParanoid" id="A0A2J7RM51"/>
<dbReference type="EC" id="6.3.2.17" evidence="17"/>
<keyword evidence="10 18" id="KW-0547">Nucleotide-binding</keyword>
<proteinExistence type="inferred from homology"/>
<evidence type="ECO:0000256" key="19">
    <source>
        <dbReference type="PIRSR" id="PIRSR038895-2"/>
    </source>
</evidence>
<keyword evidence="20" id="KW-0175">Coiled coil</keyword>
<protein>
    <recommendedName>
        <fullName evidence="17">Folylpolyglutamate synthase</fullName>
        <ecNumber evidence="17">6.3.2.17</ecNumber>
    </recommendedName>
    <alternativeName>
        <fullName evidence="17">Folylpoly-gamma-glutamate synthetase</fullName>
    </alternativeName>
    <alternativeName>
        <fullName evidence="17">Tetrahydrofolylpolyglutamate synthase</fullName>
    </alternativeName>
</protein>
<evidence type="ECO:0000256" key="11">
    <source>
        <dbReference type="ARBA" id="ARBA00022792"/>
    </source>
</evidence>
<dbReference type="GO" id="GO:0006730">
    <property type="term" value="P:one-carbon metabolic process"/>
    <property type="evidence" value="ECO:0007669"/>
    <property type="project" value="UniProtKB-KW"/>
</dbReference>
<comment type="subcellular location">
    <subcellularLocation>
        <location evidence="3">Cytoplasm</location>
    </subcellularLocation>
    <subcellularLocation>
        <location evidence="1">Mitochondrion inner membrane</location>
    </subcellularLocation>
    <subcellularLocation>
        <location evidence="2">Mitochondrion matrix</location>
    </subcellularLocation>
</comment>
<evidence type="ECO:0000313" key="22">
    <source>
        <dbReference type="Proteomes" id="UP000235965"/>
    </source>
</evidence>
<dbReference type="FunCoup" id="A0A2J7RM51">
    <property type="interactions" value="1021"/>
</dbReference>
<keyword evidence="22" id="KW-1185">Reference proteome</keyword>
<dbReference type="PANTHER" id="PTHR11136">
    <property type="entry name" value="FOLYLPOLYGLUTAMATE SYNTHASE-RELATED"/>
    <property type="match status" value="1"/>
</dbReference>
<comment type="similarity">
    <text evidence="5 17">Belongs to the folylpolyglutamate synthase family.</text>
</comment>
<keyword evidence="15" id="KW-0472">Membrane</keyword>
<evidence type="ECO:0000256" key="18">
    <source>
        <dbReference type="PIRSR" id="PIRSR038895-1"/>
    </source>
</evidence>
<feature type="binding site" evidence="19">
    <location>
        <position position="193"/>
    </location>
    <ligand>
        <name>Mg(2+)</name>
        <dbReference type="ChEBI" id="CHEBI:18420"/>
        <label>1</label>
    </ligand>
</feature>
<evidence type="ECO:0000256" key="4">
    <source>
        <dbReference type="ARBA" id="ARBA00005150"/>
    </source>
</evidence>
<dbReference type="AlphaFoldDB" id="A0A2J7RM51"/>
<dbReference type="GO" id="GO:0005524">
    <property type="term" value="F:ATP binding"/>
    <property type="evidence" value="ECO:0007669"/>
    <property type="project" value="UniProtKB-KW"/>
</dbReference>
<name>A0A2J7RM51_9NEOP</name>